<dbReference type="RefSeq" id="WP_056960147.1">
    <property type="nucleotide sequence ID" value="NZ_AZFQ01000023.1"/>
</dbReference>
<dbReference type="PROSITE" id="PS51097">
    <property type="entry name" value="PTS_EIIA_TYPE_5"/>
    <property type="match status" value="1"/>
</dbReference>
<dbReference type="Proteomes" id="UP000051166">
    <property type="component" value="Unassembled WGS sequence"/>
</dbReference>
<name>A0A0R1V1Z5_9LACO</name>
<dbReference type="InterPro" id="IPR036665">
    <property type="entry name" value="PTS_IIA_glucitol/sorbitol_sf"/>
</dbReference>
<comment type="caution">
    <text evidence="1">Lacks conserved residue(s) required for the propagation of feature annotation.</text>
</comment>
<reference evidence="2 3" key="1">
    <citation type="journal article" date="2015" name="Genome Announc.">
        <title>Expanding the biotechnology potential of lactobacilli through comparative genomics of 213 strains and associated genera.</title>
        <authorList>
            <person name="Sun Z."/>
            <person name="Harris H.M."/>
            <person name="McCann A."/>
            <person name="Guo C."/>
            <person name="Argimon S."/>
            <person name="Zhang W."/>
            <person name="Yang X."/>
            <person name="Jeffery I.B."/>
            <person name="Cooney J.C."/>
            <person name="Kagawa T.F."/>
            <person name="Liu W."/>
            <person name="Song Y."/>
            <person name="Salvetti E."/>
            <person name="Wrobel A."/>
            <person name="Rasinkangas P."/>
            <person name="Parkhill J."/>
            <person name="Rea M.C."/>
            <person name="O'Sullivan O."/>
            <person name="Ritari J."/>
            <person name="Douillard F.P."/>
            <person name="Paul Ross R."/>
            <person name="Yang R."/>
            <person name="Briner A.E."/>
            <person name="Felis G.E."/>
            <person name="de Vos W.M."/>
            <person name="Barrangou R."/>
            <person name="Klaenhammer T.R."/>
            <person name="Caufield P.W."/>
            <person name="Cui Y."/>
            <person name="Zhang H."/>
            <person name="O'Toole P.W."/>
        </authorList>
    </citation>
    <scope>NUCLEOTIDE SEQUENCE [LARGE SCALE GENOMIC DNA]</scope>
    <source>
        <strain evidence="2 3">DSM 16230</strain>
    </source>
</reference>
<dbReference type="Pfam" id="PF03829">
    <property type="entry name" value="PTSIIA_gutA"/>
    <property type="match status" value="1"/>
</dbReference>
<accession>A0A0R1V1Z5</accession>
<dbReference type="GO" id="GO:0009401">
    <property type="term" value="P:phosphoenolpyruvate-dependent sugar phosphotransferase system"/>
    <property type="evidence" value="ECO:0007669"/>
    <property type="project" value="InterPro"/>
</dbReference>
<dbReference type="GO" id="GO:0008982">
    <property type="term" value="F:protein-N(PI)-phosphohistidine-sugar phosphotransferase activity"/>
    <property type="evidence" value="ECO:0007669"/>
    <property type="project" value="InterPro"/>
</dbReference>
<comment type="caution">
    <text evidence="2">The sequence shown here is derived from an EMBL/GenBank/DDBJ whole genome shotgun (WGS) entry which is preliminary data.</text>
</comment>
<dbReference type="GO" id="GO:0005737">
    <property type="term" value="C:cytoplasm"/>
    <property type="evidence" value="ECO:0007669"/>
    <property type="project" value="InterPro"/>
</dbReference>
<evidence type="ECO:0000313" key="2">
    <source>
        <dbReference type="EMBL" id="KRL99709.1"/>
    </source>
</evidence>
<proteinExistence type="predicted"/>
<dbReference type="GO" id="GO:0016301">
    <property type="term" value="F:kinase activity"/>
    <property type="evidence" value="ECO:0007669"/>
    <property type="project" value="TreeGrafter"/>
</dbReference>
<gene>
    <name evidence="2" type="ORF">FD50_GL000026</name>
</gene>
<dbReference type="PANTHER" id="PTHR40398:SF1">
    <property type="entry name" value="PTS SYSTEM GLUCITOL_SORBITOL-SPECIFIC EIIA COMPONENT"/>
    <property type="match status" value="1"/>
</dbReference>
<dbReference type="InterPro" id="IPR004716">
    <property type="entry name" value="PTS_IIA_glucitol/sorbitol-sp"/>
</dbReference>
<dbReference type="GeneID" id="98307495"/>
<keyword evidence="3" id="KW-1185">Reference proteome</keyword>
<dbReference type="PANTHER" id="PTHR40398">
    <property type="entry name" value="PTS SYSTEM GLUCITOL/SORBITOL-SPECIFIC EIIA COMPONENT"/>
    <property type="match status" value="1"/>
</dbReference>
<evidence type="ECO:0000256" key="1">
    <source>
        <dbReference type="PROSITE-ProRule" id="PRU00420"/>
    </source>
</evidence>
<evidence type="ECO:0000313" key="3">
    <source>
        <dbReference type="Proteomes" id="UP000051166"/>
    </source>
</evidence>
<protein>
    <submittedName>
        <fullName evidence="2">PTS system, glucitol sorbitol-specific IIA component</fullName>
    </submittedName>
</protein>
<dbReference type="PATRIC" id="fig|1423801.4.peg.24"/>
<dbReference type="OrthoDB" id="7065254at2"/>
<dbReference type="Gene3D" id="2.40.33.40">
    <property type="entry name" value="Phosphotransferase system, glucitol/sorbitol-specific IIA component"/>
    <property type="match status" value="1"/>
</dbReference>
<dbReference type="STRING" id="1423801.FD50_GL000026"/>
<dbReference type="SUPFAM" id="SSF141530">
    <property type="entry name" value="PTSIIA/GutA-like"/>
    <property type="match status" value="1"/>
</dbReference>
<dbReference type="EMBL" id="AZFQ01000023">
    <property type="protein sequence ID" value="KRL99709.1"/>
    <property type="molecule type" value="Genomic_DNA"/>
</dbReference>
<dbReference type="AlphaFoldDB" id="A0A0R1V1Z5"/>
<organism evidence="2 3">
    <name type="scientific">Liquorilactobacillus satsumensis DSM 16230 = JCM 12392</name>
    <dbReference type="NCBI Taxonomy" id="1423801"/>
    <lineage>
        <taxon>Bacteria</taxon>
        <taxon>Bacillati</taxon>
        <taxon>Bacillota</taxon>
        <taxon>Bacilli</taxon>
        <taxon>Lactobacillales</taxon>
        <taxon>Lactobacillaceae</taxon>
        <taxon>Liquorilactobacillus</taxon>
    </lineage>
</organism>
<sequence length="118" mass="13611">MLEAKVVEIGPEAVSKDDDLLILFDETASTQLRRVSIVQRFAKSKDEKYQFRAGRKLRIDDQLYEILYVGQLVQSNMEMIGHATLFFEDVPEKPQHNGIYLTPQKMPEIHVGSVIKYL</sequence>